<accession>A0A5B7F6T0</accession>
<dbReference type="PROSITE" id="PS50835">
    <property type="entry name" value="IG_LIKE"/>
    <property type="match status" value="1"/>
</dbReference>
<evidence type="ECO:0000313" key="2">
    <source>
        <dbReference type="EMBL" id="MPC40798.1"/>
    </source>
</evidence>
<sequence length="89" mass="9416">MACPCLSVNNYDGGGGGGAAPHAAIIGSPDMYVDMGSTINLTCVISHTPEPPDYIKWTHNGQQEETLSETRLILSVALENSRGERVEGL</sequence>
<dbReference type="OrthoDB" id="5969816at2759"/>
<dbReference type="Gene3D" id="2.60.40.10">
    <property type="entry name" value="Immunoglobulins"/>
    <property type="match status" value="1"/>
</dbReference>
<dbReference type="GO" id="GO:0050808">
    <property type="term" value="P:synapse organization"/>
    <property type="evidence" value="ECO:0007669"/>
    <property type="project" value="TreeGrafter"/>
</dbReference>
<dbReference type="GO" id="GO:0032589">
    <property type="term" value="C:neuron projection membrane"/>
    <property type="evidence" value="ECO:0007669"/>
    <property type="project" value="TreeGrafter"/>
</dbReference>
<comment type="caution">
    <text evidence="2">The sequence shown here is derived from an EMBL/GenBank/DDBJ whole genome shotgun (WGS) entry which is preliminary data.</text>
</comment>
<dbReference type="Proteomes" id="UP000324222">
    <property type="component" value="Unassembled WGS sequence"/>
</dbReference>
<dbReference type="InterPro" id="IPR007110">
    <property type="entry name" value="Ig-like_dom"/>
</dbReference>
<dbReference type="InterPro" id="IPR037448">
    <property type="entry name" value="Zig-8"/>
</dbReference>
<proteinExistence type="predicted"/>
<dbReference type="InterPro" id="IPR013783">
    <property type="entry name" value="Ig-like_fold"/>
</dbReference>
<evidence type="ECO:0000313" key="3">
    <source>
        <dbReference type="Proteomes" id="UP000324222"/>
    </source>
</evidence>
<dbReference type="AlphaFoldDB" id="A0A5B7F6T0"/>
<dbReference type="PANTHER" id="PTHR23279">
    <property type="entry name" value="DEFECTIVE PROBOSCIS EXTENSION RESPONSE DPR -RELATED"/>
    <property type="match status" value="1"/>
</dbReference>
<dbReference type="EMBL" id="VSRR010004818">
    <property type="protein sequence ID" value="MPC40798.1"/>
    <property type="molecule type" value="Genomic_DNA"/>
</dbReference>
<dbReference type="InterPro" id="IPR036179">
    <property type="entry name" value="Ig-like_dom_sf"/>
</dbReference>
<gene>
    <name evidence="2" type="ORF">E2C01_034367</name>
</gene>
<name>A0A5B7F6T0_PORTR</name>
<feature type="domain" description="Ig-like" evidence="1">
    <location>
        <begin position="21"/>
        <end position="83"/>
    </location>
</feature>
<keyword evidence="3" id="KW-1185">Reference proteome</keyword>
<evidence type="ECO:0000259" key="1">
    <source>
        <dbReference type="PROSITE" id="PS50835"/>
    </source>
</evidence>
<organism evidence="2 3">
    <name type="scientific">Portunus trituberculatus</name>
    <name type="common">Swimming crab</name>
    <name type="synonym">Neptunus trituberculatus</name>
    <dbReference type="NCBI Taxonomy" id="210409"/>
    <lineage>
        <taxon>Eukaryota</taxon>
        <taxon>Metazoa</taxon>
        <taxon>Ecdysozoa</taxon>
        <taxon>Arthropoda</taxon>
        <taxon>Crustacea</taxon>
        <taxon>Multicrustacea</taxon>
        <taxon>Malacostraca</taxon>
        <taxon>Eumalacostraca</taxon>
        <taxon>Eucarida</taxon>
        <taxon>Decapoda</taxon>
        <taxon>Pleocyemata</taxon>
        <taxon>Brachyura</taxon>
        <taxon>Eubrachyura</taxon>
        <taxon>Portunoidea</taxon>
        <taxon>Portunidae</taxon>
        <taxon>Portuninae</taxon>
        <taxon>Portunus</taxon>
    </lineage>
</organism>
<protein>
    <recommendedName>
        <fullName evidence="1">Ig-like domain-containing protein</fullName>
    </recommendedName>
</protein>
<dbReference type="PANTHER" id="PTHR23279:SF36">
    <property type="entry name" value="DEFECTIVE PROBOSCIS EXTENSION RESPONSE 9, ISOFORM A"/>
    <property type="match status" value="1"/>
</dbReference>
<dbReference type="SUPFAM" id="SSF48726">
    <property type="entry name" value="Immunoglobulin"/>
    <property type="match status" value="1"/>
</dbReference>
<reference evidence="2 3" key="1">
    <citation type="submission" date="2019-05" db="EMBL/GenBank/DDBJ databases">
        <title>Another draft genome of Portunus trituberculatus and its Hox gene families provides insights of decapod evolution.</title>
        <authorList>
            <person name="Jeong J.-H."/>
            <person name="Song I."/>
            <person name="Kim S."/>
            <person name="Choi T."/>
            <person name="Kim D."/>
            <person name="Ryu S."/>
            <person name="Kim W."/>
        </authorList>
    </citation>
    <scope>NUCLEOTIDE SEQUENCE [LARGE SCALE GENOMIC DNA]</scope>
    <source>
        <tissue evidence="2">Muscle</tissue>
    </source>
</reference>